<dbReference type="EMBL" id="JANBPY010001241">
    <property type="protein sequence ID" value="KAJ1960911.1"/>
    <property type="molecule type" value="Genomic_DNA"/>
</dbReference>
<dbReference type="SMART" id="SM01071">
    <property type="entry name" value="CDC37_N"/>
    <property type="match status" value="1"/>
</dbReference>
<proteinExistence type="inferred from homology"/>
<dbReference type="SUPFAM" id="SSF101391">
    <property type="entry name" value="Hsp90 co-chaperone CDC37"/>
    <property type="match status" value="1"/>
</dbReference>
<protein>
    <recommendedName>
        <fullName evidence="5">Hsp90 chaperone protein kinase-targeting subunit</fullName>
    </recommendedName>
</protein>
<keyword evidence="6" id="KW-0175">Coiled coil</keyword>
<dbReference type="SMART" id="SM01069">
    <property type="entry name" value="CDC37_C"/>
    <property type="match status" value="1"/>
</dbReference>
<comment type="subcellular location">
    <subcellularLocation>
        <location evidence="1">Cytoplasm</location>
    </subcellularLocation>
</comment>
<keyword evidence="4" id="KW-0143">Chaperone</keyword>
<dbReference type="Proteomes" id="UP001150925">
    <property type="component" value="Unassembled WGS sequence"/>
</dbReference>
<evidence type="ECO:0000256" key="2">
    <source>
        <dbReference type="ARBA" id="ARBA00006222"/>
    </source>
</evidence>
<dbReference type="AlphaFoldDB" id="A0A9W8ASM0"/>
<dbReference type="GO" id="GO:0031072">
    <property type="term" value="F:heat shock protein binding"/>
    <property type="evidence" value="ECO:0007669"/>
    <property type="project" value="TreeGrafter"/>
</dbReference>
<evidence type="ECO:0000256" key="6">
    <source>
        <dbReference type="SAM" id="Coils"/>
    </source>
</evidence>
<dbReference type="OrthoDB" id="440202at2759"/>
<dbReference type="Pfam" id="PF08565">
    <property type="entry name" value="CDC37_M"/>
    <property type="match status" value="1"/>
</dbReference>
<feature type="coiled-coil region" evidence="6">
    <location>
        <begin position="157"/>
        <end position="184"/>
    </location>
</feature>
<keyword evidence="12" id="KW-1185">Reference proteome</keyword>
<comment type="caution">
    <text evidence="11">The sequence shown here is derived from an EMBL/GenBank/DDBJ whole genome shotgun (WGS) entry which is preliminary data.</text>
</comment>
<dbReference type="GO" id="GO:0006457">
    <property type="term" value="P:protein folding"/>
    <property type="evidence" value="ECO:0007669"/>
    <property type="project" value="TreeGrafter"/>
</dbReference>
<feature type="domain" description="Cdc37 N-terminal" evidence="10">
    <location>
        <begin position="4"/>
        <end position="195"/>
    </location>
</feature>
<dbReference type="GO" id="GO:0051082">
    <property type="term" value="F:unfolded protein binding"/>
    <property type="evidence" value="ECO:0007669"/>
    <property type="project" value="TreeGrafter"/>
</dbReference>
<dbReference type="SMART" id="SM01070">
    <property type="entry name" value="CDC37_M"/>
    <property type="match status" value="1"/>
</dbReference>
<name>A0A9W8ASM0_9FUNG</name>
<feature type="compositionally biased region" description="Basic and acidic residues" evidence="7">
    <location>
        <begin position="95"/>
        <end position="106"/>
    </location>
</feature>
<dbReference type="GO" id="GO:0005737">
    <property type="term" value="C:cytoplasm"/>
    <property type="evidence" value="ECO:0007669"/>
    <property type="project" value="UniProtKB-SubCell"/>
</dbReference>
<keyword evidence="3" id="KW-0963">Cytoplasm</keyword>
<evidence type="ECO:0000256" key="7">
    <source>
        <dbReference type="SAM" id="MobiDB-lite"/>
    </source>
</evidence>
<evidence type="ECO:0000256" key="4">
    <source>
        <dbReference type="ARBA" id="ARBA00023186"/>
    </source>
</evidence>
<evidence type="ECO:0000259" key="8">
    <source>
        <dbReference type="SMART" id="SM01069"/>
    </source>
</evidence>
<reference evidence="11" key="1">
    <citation type="submission" date="2022-07" db="EMBL/GenBank/DDBJ databases">
        <title>Phylogenomic reconstructions and comparative analyses of Kickxellomycotina fungi.</title>
        <authorList>
            <person name="Reynolds N.K."/>
            <person name="Stajich J.E."/>
            <person name="Barry K."/>
            <person name="Grigoriev I.V."/>
            <person name="Crous P."/>
            <person name="Smith M.E."/>
        </authorList>
    </citation>
    <scope>NUCLEOTIDE SEQUENCE</scope>
    <source>
        <strain evidence="11">RSA 1196</strain>
    </source>
</reference>
<dbReference type="Pfam" id="PF08564">
    <property type="entry name" value="CDC37_C"/>
    <property type="match status" value="1"/>
</dbReference>
<evidence type="ECO:0000256" key="5">
    <source>
        <dbReference type="ARBA" id="ARBA00031396"/>
    </source>
</evidence>
<dbReference type="InterPro" id="IPR013874">
    <property type="entry name" value="Cdc37_Hsp90-bd"/>
</dbReference>
<evidence type="ECO:0000259" key="9">
    <source>
        <dbReference type="SMART" id="SM01070"/>
    </source>
</evidence>
<feature type="domain" description="Cdc37 C-terminal" evidence="8">
    <location>
        <begin position="388"/>
        <end position="464"/>
    </location>
</feature>
<accession>A0A9W8ASM0</accession>
<dbReference type="GO" id="GO:0019901">
    <property type="term" value="F:protein kinase binding"/>
    <property type="evidence" value="ECO:0007669"/>
    <property type="project" value="InterPro"/>
</dbReference>
<dbReference type="GO" id="GO:0050821">
    <property type="term" value="P:protein stabilization"/>
    <property type="evidence" value="ECO:0007669"/>
    <property type="project" value="TreeGrafter"/>
</dbReference>
<dbReference type="InterPro" id="IPR004918">
    <property type="entry name" value="Cdc37"/>
</dbReference>
<organism evidence="11 12">
    <name type="scientific">Dispira parvispora</name>
    <dbReference type="NCBI Taxonomy" id="1520584"/>
    <lineage>
        <taxon>Eukaryota</taxon>
        <taxon>Fungi</taxon>
        <taxon>Fungi incertae sedis</taxon>
        <taxon>Zoopagomycota</taxon>
        <taxon>Kickxellomycotina</taxon>
        <taxon>Dimargaritomycetes</taxon>
        <taxon>Dimargaritales</taxon>
        <taxon>Dimargaritaceae</taxon>
        <taxon>Dispira</taxon>
    </lineage>
</organism>
<evidence type="ECO:0000313" key="11">
    <source>
        <dbReference type="EMBL" id="KAJ1960911.1"/>
    </source>
</evidence>
<feature type="region of interest" description="Disordered" evidence="7">
    <location>
        <begin position="90"/>
        <end position="115"/>
    </location>
</feature>
<evidence type="ECO:0000256" key="1">
    <source>
        <dbReference type="ARBA" id="ARBA00004496"/>
    </source>
</evidence>
<feature type="domain" description="Cdc37 Hsp90 binding" evidence="9">
    <location>
        <begin position="201"/>
        <end position="371"/>
    </location>
</feature>
<dbReference type="PANTHER" id="PTHR12800">
    <property type="entry name" value="CDC37-RELATED"/>
    <property type="match status" value="1"/>
</dbReference>
<gene>
    <name evidence="11" type="primary">CDC37</name>
    <name evidence="11" type="ORF">IWQ62_004050</name>
</gene>
<comment type="similarity">
    <text evidence="2">Belongs to the CDC37 family.</text>
</comment>
<evidence type="ECO:0000313" key="12">
    <source>
        <dbReference type="Proteomes" id="UP001150925"/>
    </source>
</evidence>
<dbReference type="PANTHER" id="PTHR12800:SF4">
    <property type="entry name" value="HSP90 CO-CHAPERONE CDC37"/>
    <property type="match status" value="1"/>
</dbReference>
<feature type="region of interest" description="Disordered" evidence="7">
    <location>
        <begin position="193"/>
        <end position="218"/>
    </location>
</feature>
<evidence type="ECO:0000259" key="10">
    <source>
        <dbReference type="SMART" id="SM01071"/>
    </source>
</evidence>
<dbReference type="Pfam" id="PF03234">
    <property type="entry name" value="CDC37_N"/>
    <property type="match status" value="1"/>
</dbReference>
<dbReference type="Gene3D" id="1.20.58.610">
    <property type="entry name" value="Cdc37, Hsp90 binding domain"/>
    <property type="match status" value="1"/>
</dbReference>
<sequence length="464" mass="52488">MPDPLNYSKWDNIELSDDEDVEVHPNVDKQSFIRWRQQAIHRERQEREMKIQNLTKTVPIQKELLQEIDKLRDMLSRKDASGFMALVGKLQAHGQQREDTQKRTTTDDSSGNTPPAELTIEDMMAGLVLNIQSQVKPEDVQEGRVISIFEEQLGSHRQRLADQQAQAEKELEKLEKEKRQKLSADDLCRPGFDKTSVNKVNKLPKPATQVDKDSGKKATTTVKSVEVLNSDTLAKQKSADSLSEPSPPVLPMEEIIKGFAECKDIPQSIAYISRYPDIVDEAISDEILVRAFEKQMAGDSRSSLQCVHQGLILQYCARLGHDGVSLFFTRYHRDPRAKAMFEGEVKAMHQRIQERSKVLLEERKNNPQPEDIESIQLQCDDPDAQMDLDLPSEDPTTPEAQERLTLFRTLPDHFQEALKVGTVTKVNESLAKLTGAEAERVLETCNEGGFFSLAGEKIVSPDDE</sequence>
<dbReference type="InterPro" id="IPR013873">
    <property type="entry name" value="Cdc37_C"/>
</dbReference>
<dbReference type="GO" id="GO:0051087">
    <property type="term" value="F:protein-folding chaperone binding"/>
    <property type="evidence" value="ECO:0007669"/>
    <property type="project" value="TreeGrafter"/>
</dbReference>
<dbReference type="InterPro" id="IPR013855">
    <property type="entry name" value="Cdc37_N_dom"/>
</dbReference>
<evidence type="ECO:0000256" key="3">
    <source>
        <dbReference type="ARBA" id="ARBA00022490"/>
    </source>
</evidence>
<dbReference type="InterPro" id="IPR038189">
    <property type="entry name" value="Cdc37_Hsp90-bd_sf"/>
</dbReference>